<name>A0A318JZA7_9NOCA</name>
<accession>A0A318JZA7</accession>
<sequence>MAHTFSVREQNSRATCSNTLEHSLDSPSTSGYLLFPQVTPSVSAAPDVSSFPVPAGLRGGRLAPMLSPFDSRIHTVLGSVLVNHNGRIAERSVLGALGWTPRARIGIQPVVEGVLKVTADPDGAYAIAGNGQLQIPAAIRRRVRLRIGHRVLLAAHPEHHRLIIVGESILLQVLSDLETLIDAGEQR</sequence>
<dbReference type="AlphaFoldDB" id="A0A318JZA7"/>
<gene>
    <name evidence="1" type="ORF">DFR70_11182</name>
</gene>
<proteinExistence type="predicted"/>
<keyword evidence="2" id="KW-1185">Reference proteome</keyword>
<protein>
    <recommendedName>
        <fullName evidence="3">AbrB family looped-hinge helix DNA binding protein</fullName>
    </recommendedName>
</protein>
<organism evidence="1 2">
    <name type="scientific">Nocardia tenerifensis</name>
    <dbReference type="NCBI Taxonomy" id="228006"/>
    <lineage>
        <taxon>Bacteria</taxon>
        <taxon>Bacillati</taxon>
        <taxon>Actinomycetota</taxon>
        <taxon>Actinomycetes</taxon>
        <taxon>Mycobacteriales</taxon>
        <taxon>Nocardiaceae</taxon>
        <taxon>Nocardia</taxon>
    </lineage>
</organism>
<reference evidence="1 2" key="1">
    <citation type="submission" date="2018-05" db="EMBL/GenBank/DDBJ databases">
        <title>Genomic Encyclopedia of Type Strains, Phase IV (KMG-IV): sequencing the most valuable type-strain genomes for metagenomic binning, comparative biology and taxonomic classification.</title>
        <authorList>
            <person name="Goeker M."/>
        </authorList>
    </citation>
    <scope>NUCLEOTIDE SEQUENCE [LARGE SCALE GENOMIC DNA]</scope>
    <source>
        <strain evidence="1 2">DSM 44704</strain>
    </source>
</reference>
<dbReference type="Proteomes" id="UP000247569">
    <property type="component" value="Unassembled WGS sequence"/>
</dbReference>
<evidence type="ECO:0000313" key="2">
    <source>
        <dbReference type="Proteomes" id="UP000247569"/>
    </source>
</evidence>
<dbReference type="OrthoDB" id="3694660at2"/>
<evidence type="ECO:0008006" key="3">
    <source>
        <dbReference type="Google" id="ProtNLM"/>
    </source>
</evidence>
<comment type="caution">
    <text evidence="1">The sequence shown here is derived from an EMBL/GenBank/DDBJ whole genome shotgun (WGS) entry which is preliminary data.</text>
</comment>
<dbReference type="RefSeq" id="WP_146251270.1">
    <property type="nucleotide sequence ID" value="NZ_QJKF01000011.1"/>
</dbReference>
<dbReference type="EMBL" id="QJKF01000011">
    <property type="protein sequence ID" value="PXX59700.1"/>
    <property type="molecule type" value="Genomic_DNA"/>
</dbReference>
<evidence type="ECO:0000313" key="1">
    <source>
        <dbReference type="EMBL" id="PXX59700.1"/>
    </source>
</evidence>